<name>A0ACC6M9S2_9BACI</name>
<evidence type="ECO:0000313" key="1">
    <source>
        <dbReference type="EMBL" id="MDX8047591.1"/>
    </source>
</evidence>
<sequence>MKLGELLQEAIDMNAYGLQSLIMLVVFEKQVLTLEDEEKELDLYFEPHNAKRLNQILIDYQKKLGIQHEPLFYWVTAAAGDYIVKAESKEQAEFYIHQSIGGVKKSSYMEAETELVQLDQEHHIQARYMLGKFAERMSTPAIVCQF</sequence>
<evidence type="ECO:0000313" key="2">
    <source>
        <dbReference type="Proteomes" id="UP001277972"/>
    </source>
</evidence>
<reference evidence="1" key="1">
    <citation type="submission" date="2023-11" db="EMBL/GenBank/DDBJ databases">
        <title>Gracilibacillus pellucida a moderately halophilic bacterium isolated from saline soil in Xinjiang province.</title>
        <authorList>
            <person name="Zhang Z."/>
            <person name="Tan F."/>
            <person name="Wang Y."/>
            <person name="Xia M."/>
        </authorList>
    </citation>
    <scope>NUCLEOTIDE SEQUENCE</scope>
    <source>
        <strain evidence="1">S3-1-1</strain>
    </source>
</reference>
<organism evidence="1 2">
    <name type="scientific">Gracilibacillus pellucidus</name>
    <dbReference type="NCBI Taxonomy" id="3095368"/>
    <lineage>
        <taxon>Bacteria</taxon>
        <taxon>Bacillati</taxon>
        <taxon>Bacillota</taxon>
        <taxon>Bacilli</taxon>
        <taxon>Bacillales</taxon>
        <taxon>Bacillaceae</taxon>
        <taxon>Gracilibacillus</taxon>
    </lineage>
</organism>
<protein>
    <submittedName>
        <fullName evidence="1">Uncharacterized protein</fullName>
    </submittedName>
</protein>
<comment type="caution">
    <text evidence="1">The sequence shown here is derived from an EMBL/GenBank/DDBJ whole genome shotgun (WGS) entry which is preliminary data.</text>
</comment>
<keyword evidence="2" id="KW-1185">Reference proteome</keyword>
<dbReference type="Proteomes" id="UP001277972">
    <property type="component" value="Unassembled WGS sequence"/>
</dbReference>
<accession>A0ACC6M9S2</accession>
<dbReference type="EMBL" id="JAWZSR010000016">
    <property type="protein sequence ID" value="MDX8047591.1"/>
    <property type="molecule type" value="Genomic_DNA"/>
</dbReference>
<proteinExistence type="predicted"/>
<gene>
    <name evidence="1" type="ORF">SH601_16635</name>
</gene>